<dbReference type="Proteomes" id="UP001371218">
    <property type="component" value="Unassembled WGS sequence"/>
</dbReference>
<evidence type="ECO:0000256" key="1">
    <source>
        <dbReference type="SAM" id="Phobius"/>
    </source>
</evidence>
<evidence type="ECO:0000313" key="2">
    <source>
        <dbReference type="EMBL" id="MEK8032835.1"/>
    </source>
</evidence>
<proteinExistence type="predicted"/>
<evidence type="ECO:0000313" key="3">
    <source>
        <dbReference type="Proteomes" id="UP001371218"/>
    </source>
</evidence>
<keyword evidence="1" id="KW-0472">Membrane</keyword>
<comment type="caution">
    <text evidence="2">The sequence shown here is derived from an EMBL/GenBank/DDBJ whole genome shotgun (WGS) entry which is preliminary data.</text>
</comment>
<keyword evidence="1" id="KW-1133">Transmembrane helix</keyword>
<keyword evidence="3" id="KW-1185">Reference proteome</keyword>
<accession>A0ABU9BVB4</accession>
<keyword evidence="1" id="KW-0812">Transmembrane</keyword>
<feature type="transmembrane region" description="Helical" evidence="1">
    <location>
        <begin position="64"/>
        <end position="87"/>
    </location>
</feature>
<organism evidence="2 3">
    <name type="scientific">Ideonella lacteola</name>
    <dbReference type="NCBI Taxonomy" id="2984193"/>
    <lineage>
        <taxon>Bacteria</taxon>
        <taxon>Pseudomonadati</taxon>
        <taxon>Pseudomonadota</taxon>
        <taxon>Betaproteobacteria</taxon>
        <taxon>Burkholderiales</taxon>
        <taxon>Sphaerotilaceae</taxon>
        <taxon>Ideonella</taxon>
    </lineage>
</organism>
<dbReference type="EMBL" id="JBBUTG010000012">
    <property type="protein sequence ID" value="MEK8032835.1"/>
    <property type="molecule type" value="Genomic_DNA"/>
</dbReference>
<feature type="transmembrane region" description="Helical" evidence="1">
    <location>
        <begin position="22"/>
        <end position="44"/>
    </location>
</feature>
<reference evidence="2 3" key="1">
    <citation type="submission" date="2024-04" db="EMBL/GenBank/DDBJ databases">
        <title>Novel species of the genus Ideonella isolated from streams.</title>
        <authorList>
            <person name="Lu H."/>
        </authorList>
    </citation>
    <scope>NUCLEOTIDE SEQUENCE [LARGE SCALE GENOMIC DNA]</scope>
    <source>
        <strain evidence="2 3">DXS29W</strain>
    </source>
</reference>
<dbReference type="RefSeq" id="WP_341427252.1">
    <property type="nucleotide sequence ID" value="NZ_JBBUTG010000012.1"/>
</dbReference>
<gene>
    <name evidence="2" type="ORF">AACH06_18595</name>
</gene>
<name>A0ABU9BVB4_9BURK</name>
<protein>
    <submittedName>
        <fullName evidence="2">Uncharacterized protein</fullName>
    </submittedName>
</protein>
<sequence length="92" mass="10175">MATLPVPQEVTAHAAPTGPARWICIFWPAFVMAGVLEALVFTLVDPGELHWFGSTPVTWEPTTLYSVAFLVFWMVISMASALTQFLVHPETQ</sequence>